<keyword evidence="5" id="KW-0547">Nucleotide-binding</keyword>
<dbReference type="InterPro" id="IPR027417">
    <property type="entry name" value="P-loop_NTPase"/>
</dbReference>
<dbReference type="Gene3D" id="3.40.50.300">
    <property type="entry name" value="P-loop containing nucleotide triphosphate hydrolases"/>
    <property type="match status" value="2"/>
</dbReference>
<dbReference type="NCBIfam" id="TIGR01596">
    <property type="entry name" value="cas3_HD"/>
    <property type="match status" value="1"/>
</dbReference>
<keyword evidence="6" id="KW-0378">Hydrolase</keyword>
<reference evidence="12" key="1">
    <citation type="submission" date="2021-10" db="EMBL/GenBank/DDBJ databases">
        <title>Anaerobic single-cell dispensing facilitates the cultivation of human gut bacteria.</title>
        <authorList>
            <person name="Afrizal A."/>
        </authorList>
    </citation>
    <scope>NUCLEOTIDE SEQUENCE</scope>
    <source>
        <strain evidence="12">CLA-AA-H215</strain>
    </source>
</reference>
<dbReference type="NCBIfam" id="TIGR01587">
    <property type="entry name" value="cas3_core"/>
    <property type="match status" value="1"/>
</dbReference>
<dbReference type="CDD" id="cd17930">
    <property type="entry name" value="DEXHc_cas3"/>
    <property type="match status" value="1"/>
</dbReference>
<dbReference type="Pfam" id="PF18019">
    <property type="entry name" value="Cas3_HD"/>
    <property type="match status" value="1"/>
</dbReference>
<dbReference type="EMBL" id="JAJEQR010000041">
    <property type="protein sequence ID" value="MCC2231845.1"/>
    <property type="molecule type" value="Genomic_DNA"/>
</dbReference>
<dbReference type="InterPro" id="IPR052511">
    <property type="entry name" value="ATP-dep_Helicase"/>
</dbReference>
<dbReference type="GO" id="GO:0046872">
    <property type="term" value="F:metal ion binding"/>
    <property type="evidence" value="ECO:0007669"/>
    <property type="project" value="UniProtKB-KW"/>
</dbReference>
<comment type="similarity">
    <text evidence="1">In the N-terminal section; belongs to the CRISPR-associated nuclease Cas3-HD family.</text>
</comment>
<evidence type="ECO:0000313" key="13">
    <source>
        <dbReference type="Proteomes" id="UP001198182"/>
    </source>
</evidence>
<dbReference type="GO" id="GO:0051607">
    <property type="term" value="P:defense response to virus"/>
    <property type="evidence" value="ECO:0007669"/>
    <property type="project" value="UniProtKB-KW"/>
</dbReference>
<dbReference type="Proteomes" id="UP001198182">
    <property type="component" value="Unassembled WGS sequence"/>
</dbReference>
<dbReference type="PANTHER" id="PTHR47962:SF5">
    <property type="entry name" value="ATP-DEPENDENT HELICASE LHR-RELATED"/>
    <property type="match status" value="1"/>
</dbReference>
<dbReference type="Pfam" id="PF00270">
    <property type="entry name" value="DEAD"/>
    <property type="match status" value="1"/>
</dbReference>
<dbReference type="PROSITE" id="PS51192">
    <property type="entry name" value="HELICASE_ATP_BIND_1"/>
    <property type="match status" value="1"/>
</dbReference>
<keyword evidence="13" id="KW-1185">Reference proteome</keyword>
<keyword evidence="8" id="KW-0067">ATP-binding</keyword>
<dbReference type="InterPro" id="IPR006483">
    <property type="entry name" value="CRISPR-assoc_Cas3_HD"/>
</dbReference>
<dbReference type="PANTHER" id="PTHR47962">
    <property type="entry name" value="ATP-DEPENDENT HELICASE LHR-RELATED-RELATED"/>
    <property type="match status" value="1"/>
</dbReference>
<keyword evidence="7" id="KW-0347">Helicase</keyword>
<feature type="domain" description="HD Cas3-type" evidence="11">
    <location>
        <begin position="18"/>
        <end position="214"/>
    </location>
</feature>
<dbReference type="InterPro" id="IPR006474">
    <property type="entry name" value="Helicase_Cas3_CRISPR-ass_core"/>
</dbReference>
<evidence type="ECO:0000256" key="4">
    <source>
        <dbReference type="ARBA" id="ARBA00022723"/>
    </source>
</evidence>
<dbReference type="GO" id="GO:0016887">
    <property type="term" value="F:ATP hydrolysis activity"/>
    <property type="evidence" value="ECO:0007669"/>
    <property type="project" value="TreeGrafter"/>
</dbReference>
<evidence type="ECO:0000256" key="5">
    <source>
        <dbReference type="ARBA" id="ARBA00022741"/>
    </source>
</evidence>
<protein>
    <submittedName>
        <fullName evidence="12">CRISPR-associated helicase Cas3</fullName>
    </submittedName>
</protein>
<evidence type="ECO:0000256" key="7">
    <source>
        <dbReference type="ARBA" id="ARBA00022806"/>
    </source>
</evidence>
<accession>A0AAE3EDH2</accession>
<evidence type="ECO:0000256" key="1">
    <source>
        <dbReference type="ARBA" id="ARBA00006847"/>
    </source>
</evidence>
<organism evidence="12 13">
    <name type="scientific">Hominifimenecus microfluidus</name>
    <dbReference type="NCBI Taxonomy" id="2885348"/>
    <lineage>
        <taxon>Bacteria</taxon>
        <taxon>Bacillati</taxon>
        <taxon>Bacillota</taxon>
        <taxon>Clostridia</taxon>
        <taxon>Lachnospirales</taxon>
        <taxon>Lachnospiraceae</taxon>
        <taxon>Hominifimenecus</taxon>
    </lineage>
</organism>
<dbReference type="GO" id="GO:0004518">
    <property type="term" value="F:nuclease activity"/>
    <property type="evidence" value="ECO:0007669"/>
    <property type="project" value="UniProtKB-KW"/>
</dbReference>
<dbReference type="InterPro" id="IPR038257">
    <property type="entry name" value="CRISPR-assoc_Cas3_HD_sf"/>
</dbReference>
<sequence length="822" mass="93460">MAIENICAGNYIAHVDPDEERVQLLADHLHNTAYLAEKNCPLSELKSLARLILLLHDAGKLREDFQEYMKDILEKGDKAPKRKIDHSSAGGRLIEEIAKNTLTAKVAAYVIYSHHGIQDLIDFESGKSLSEQRGEKEIPYTQIKNRYYELEDKAHIRDLALRAHKDFQALRKNVVTRLQEMLLEDSEYRYGHSDFYLGMFVRILMSLQIDSDWSDSAAFSDHHPLPERMSEDDMMEVWRIARSNFDKYIENLAAFGDDSPLNVQRNAISELCYQASAQSCSRYRLTVPTGAGKTLSSLRFALNHALKYKKRHIIYVSPFNSILLQNSENIRKAVGNPDYVLEHHSDIVFETEEEQVVYQKLTENWDSPIIATTAVQLLNTLFSGKKSSIRRMYNLCDSVIIFDEIQAIPVQCAELFNLAVNFLSEFAGTTVVLCSATQPSLAKRKENDVMPCLEMAGDPGGYAEDFQRVDIEDKTEFIPGGMEIEDLKNFVVDVATNQDTILVIMNTRSSASKVYQVLQEEAKEQNWKCFHLNKNMCNAHIRDELVALKDALKGHKSGEKIICVSTQLIEAGVDLSFSCVIRSLAGMDSIVQAAGRCNRHKELDRGKVYIVKMSQAAEHVERMEEVNQAQKACESFLFKFHQNPESYHFQLDSQEAICRYYELFFAGLEKDKMKYPIRMEETDMTLVDLLGVNEAGKVRYQKCHEASGQTIKKWLPVNQAFYTAGQAFQAIQEQEKVNVIVPYNDEARQRIGGLGASRSVSDQKQLIRELQRYAVGIAPWQLEKLGNAVYKIAGDLALALNEDYYDTKLGITMEAKHNLLLV</sequence>
<dbReference type="Pfam" id="PF22590">
    <property type="entry name" value="Cas3-like_C_2"/>
    <property type="match status" value="1"/>
</dbReference>
<dbReference type="AlphaFoldDB" id="A0AAE3EDH2"/>
<dbReference type="Gene3D" id="1.10.3210.30">
    <property type="match status" value="1"/>
</dbReference>
<evidence type="ECO:0000256" key="2">
    <source>
        <dbReference type="ARBA" id="ARBA00009046"/>
    </source>
</evidence>
<proteinExistence type="inferred from homology"/>
<dbReference type="InterPro" id="IPR011545">
    <property type="entry name" value="DEAD/DEAH_box_helicase_dom"/>
</dbReference>
<comment type="similarity">
    <text evidence="2">In the central section; belongs to the CRISPR-associated helicase Cas3 family.</text>
</comment>
<evidence type="ECO:0000259" key="11">
    <source>
        <dbReference type="PROSITE" id="PS51643"/>
    </source>
</evidence>
<name>A0AAE3EDH2_9FIRM</name>
<evidence type="ECO:0000256" key="6">
    <source>
        <dbReference type="ARBA" id="ARBA00022801"/>
    </source>
</evidence>
<keyword evidence="4" id="KW-0479">Metal-binding</keyword>
<dbReference type="InterPro" id="IPR054712">
    <property type="entry name" value="Cas3-like_dom"/>
</dbReference>
<evidence type="ECO:0000259" key="10">
    <source>
        <dbReference type="PROSITE" id="PS51192"/>
    </source>
</evidence>
<evidence type="ECO:0000256" key="9">
    <source>
        <dbReference type="ARBA" id="ARBA00023118"/>
    </source>
</evidence>
<dbReference type="SUPFAM" id="SSF52540">
    <property type="entry name" value="P-loop containing nucleoside triphosphate hydrolases"/>
    <property type="match status" value="1"/>
</dbReference>
<dbReference type="GO" id="GO:0003677">
    <property type="term" value="F:DNA binding"/>
    <property type="evidence" value="ECO:0007669"/>
    <property type="project" value="TreeGrafter"/>
</dbReference>
<gene>
    <name evidence="12" type="primary">cas3</name>
    <name evidence="12" type="ORF">LKD81_12700</name>
</gene>
<evidence type="ECO:0000313" key="12">
    <source>
        <dbReference type="EMBL" id="MCC2231845.1"/>
    </source>
</evidence>
<evidence type="ECO:0000256" key="3">
    <source>
        <dbReference type="ARBA" id="ARBA00022722"/>
    </source>
</evidence>
<dbReference type="PROSITE" id="PS51643">
    <property type="entry name" value="HD_CAS3"/>
    <property type="match status" value="1"/>
</dbReference>
<dbReference type="SMART" id="SM00487">
    <property type="entry name" value="DEXDc"/>
    <property type="match status" value="1"/>
</dbReference>
<evidence type="ECO:0000256" key="8">
    <source>
        <dbReference type="ARBA" id="ARBA00022840"/>
    </source>
</evidence>
<feature type="domain" description="Helicase ATP-binding" evidence="10">
    <location>
        <begin position="274"/>
        <end position="456"/>
    </location>
</feature>
<dbReference type="RefSeq" id="WP_308454353.1">
    <property type="nucleotide sequence ID" value="NZ_JAJEQR010000041.1"/>
</dbReference>
<keyword evidence="9" id="KW-0051">Antiviral defense</keyword>
<comment type="caution">
    <text evidence="12">The sequence shown here is derived from an EMBL/GenBank/DDBJ whole genome shotgun (WGS) entry which is preliminary data.</text>
</comment>
<dbReference type="GO" id="GO:0004386">
    <property type="term" value="F:helicase activity"/>
    <property type="evidence" value="ECO:0007669"/>
    <property type="project" value="UniProtKB-KW"/>
</dbReference>
<keyword evidence="3" id="KW-0540">Nuclease</keyword>
<dbReference type="CDD" id="cd09641">
    <property type="entry name" value="Cas3''_I"/>
    <property type="match status" value="1"/>
</dbReference>
<dbReference type="GO" id="GO:0005524">
    <property type="term" value="F:ATP binding"/>
    <property type="evidence" value="ECO:0007669"/>
    <property type="project" value="UniProtKB-KW"/>
</dbReference>
<dbReference type="InterPro" id="IPR014001">
    <property type="entry name" value="Helicase_ATP-bd"/>
</dbReference>